<dbReference type="InterPro" id="IPR053924">
    <property type="entry name" value="RecX_HTH_2nd"/>
</dbReference>
<organism evidence="7 8">
    <name type="scientific">Pleomorphomonas diazotrophica</name>
    <dbReference type="NCBI Taxonomy" id="1166257"/>
    <lineage>
        <taxon>Bacteria</taxon>
        <taxon>Pseudomonadati</taxon>
        <taxon>Pseudomonadota</taxon>
        <taxon>Alphaproteobacteria</taxon>
        <taxon>Hyphomicrobiales</taxon>
        <taxon>Pleomorphomonadaceae</taxon>
        <taxon>Pleomorphomonas</taxon>
    </lineage>
</organism>
<gene>
    <name evidence="7" type="ORF">CXZ10_02255</name>
</gene>
<dbReference type="Gene3D" id="1.10.10.10">
    <property type="entry name" value="Winged helix-like DNA-binding domain superfamily/Winged helix DNA-binding domain"/>
    <property type="match status" value="1"/>
</dbReference>
<feature type="compositionally biased region" description="Basic and acidic residues" evidence="5">
    <location>
        <begin position="1"/>
        <end position="14"/>
    </location>
</feature>
<evidence type="ECO:0000256" key="4">
    <source>
        <dbReference type="ARBA" id="ARBA00022490"/>
    </source>
</evidence>
<dbReference type="EMBL" id="PJNW01000002">
    <property type="protein sequence ID" value="PKR90233.1"/>
    <property type="molecule type" value="Genomic_DNA"/>
</dbReference>
<feature type="region of interest" description="Disordered" evidence="5">
    <location>
        <begin position="1"/>
        <end position="27"/>
    </location>
</feature>
<name>A0A1I4R439_9HYPH</name>
<feature type="domain" description="RecX second three-helical" evidence="6">
    <location>
        <begin position="94"/>
        <end position="133"/>
    </location>
</feature>
<protein>
    <recommendedName>
        <fullName evidence="3">Regulatory protein RecX</fullName>
    </recommendedName>
</protein>
<dbReference type="Pfam" id="PF02631">
    <property type="entry name" value="RecX_HTH2"/>
    <property type="match status" value="1"/>
</dbReference>
<accession>A0A1I4R439</accession>
<feature type="compositionally biased region" description="Low complexity" evidence="5">
    <location>
        <begin position="15"/>
        <end position="25"/>
    </location>
</feature>
<dbReference type="AlphaFoldDB" id="A0A1I4R439"/>
<dbReference type="RefSeq" id="WP_101287328.1">
    <property type="nucleotide sequence ID" value="NZ_FOUQ01000001.1"/>
</dbReference>
<reference evidence="7 8" key="1">
    <citation type="submission" date="2017-12" db="EMBL/GenBank/DDBJ databases">
        <title>Anaerobic carbon monoxide metabolism by Pleomorphomonas carboxyditropha sp. nov., a new mesophilic hydrogenogenic carboxidotroph.</title>
        <authorList>
            <person name="Esquivel-Elizondo S."/>
            <person name="Krajmalnik-Brown R."/>
        </authorList>
    </citation>
    <scope>NUCLEOTIDE SEQUENCE [LARGE SCALE GENOMIC DNA]</scope>
    <source>
        <strain evidence="7 8">R5-392</strain>
    </source>
</reference>
<evidence type="ECO:0000256" key="5">
    <source>
        <dbReference type="SAM" id="MobiDB-lite"/>
    </source>
</evidence>
<dbReference type="Proteomes" id="UP000233491">
    <property type="component" value="Unassembled WGS sequence"/>
</dbReference>
<evidence type="ECO:0000259" key="6">
    <source>
        <dbReference type="Pfam" id="PF02631"/>
    </source>
</evidence>
<dbReference type="InterPro" id="IPR036388">
    <property type="entry name" value="WH-like_DNA-bd_sf"/>
</dbReference>
<keyword evidence="4" id="KW-0963">Cytoplasm</keyword>
<proteinExistence type="inferred from homology"/>
<comment type="similarity">
    <text evidence="2">Belongs to the RecX family.</text>
</comment>
<keyword evidence="8" id="KW-1185">Reference proteome</keyword>
<dbReference type="GO" id="GO:0005737">
    <property type="term" value="C:cytoplasm"/>
    <property type="evidence" value="ECO:0007669"/>
    <property type="project" value="UniProtKB-SubCell"/>
</dbReference>
<comment type="caution">
    <text evidence="7">The sequence shown here is derived from an EMBL/GenBank/DDBJ whole genome shotgun (WGS) entry which is preliminary data.</text>
</comment>
<comment type="subcellular location">
    <subcellularLocation>
        <location evidence="1">Cytoplasm</location>
    </subcellularLocation>
</comment>
<evidence type="ECO:0000313" key="7">
    <source>
        <dbReference type="EMBL" id="PKR90233.1"/>
    </source>
</evidence>
<evidence type="ECO:0000256" key="1">
    <source>
        <dbReference type="ARBA" id="ARBA00004496"/>
    </source>
</evidence>
<evidence type="ECO:0000256" key="3">
    <source>
        <dbReference type="ARBA" id="ARBA00018111"/>
    </source>
</evidence>
<evidence type="ECO:0000313" key="8">
    <source>
        <dbReference type="Proteomes" id="UP000233491"/>
    </source>
</evidence>
<dbReference type="OrthoDB" id="5507982at2"/>
<evidence type="ECO:0000256" key="2">
    <source>
        <dbReference type="ARBA" id="ARBA00009695"/>
    </source>
</evidence>
<sequence>MRGKRDAGWDRIPDAPDAPIRAAPTDPKKLREKLRRSGFAYLQRYSASEAHFAELMEQKLRRWEAAGYVGLGEARPADLVAELTAEFRELGLLDDAGFAASRVASARRKGTSRLKIALGLRAKGVDGELARTAIEEEGTDETVAALRFCRRRRIGPWRRGERPDRDGLNKEIAILARQGFATQLGRAVVLMSPEEAEEKLGAI</sequence>